<organism evidence="1 2">
    <name type="scientific">Candidatus Xenolissoclinum pacificiensis L6</name>
    <dbReference type="NCBI Taxonomy" id="1401685"/>
    <lineage>
        <taxon>Bacteria</taxon>
        <taxon>Pseudomonadati</taxon>
        <taxon>Pseudomonadota</taxon>
        <taxon>Alphaproteobacteria</taxon>
        <taxon>Rickettsiales</taxon>
        <taxon>Anaplasmataceae</taxon>
        <taxon>Candidatus Xenolissoclinum</taxon>
    </lineage>
</organism>
<dbReference type="Proteomes" id="UP000018951">
    <property type="component" value="Unassembled WGS sequence"/>
</dbReference>
<accession>W2UZ06</accession>
<sequence length="113" mass="12767">MLIQSCTPEDRTPLYVVSVNCQYDPSVVNSQCIFGTISTRNKCISVLPVDEKITIIDLDVTQGLKILYDIGQSLDEEQSKVYRKCNDNFEISFKRCGGQIKKSITCINNCQYS</sequence>
<dbReference type="STRING" id="1401685.P857_652"/>
<dbReference type="AlphaFoldDB" id="W2UZ06"/>
<reference evidence="1 2" key="1">
    <citation type="journal article" date="2013" name="PLoS ONE">
        <title>Bacterial endosymbiosis in a chordate host: long-term co-evolution and conservation of secondary metabolism.</title>
        <authorList>
            <person name="Kwan J.C."/>
            <person name="Schmidt E.W."/>
        </authorList>
    </citation>
    <scope>NUCLEOTIDE SEQUENCE [LARGE SCALE GENOMIC DNA]</scope>
    <source>
        <strain evidence="2">L6</strain>
    </source>
</reference>
<dbReference type="EMBL" id="AXCJ01000008">
    <property type="protein sequence ID" value="ETO91164.1"/>
    <property type="molecule type" value="Genomic_DNA"/>
</dbReference>
<keyword evidence="2" id="KW-1185">Reference proteome</keyword>
<comment type="caution">
    <text evidence="1">The sequence shown here is derived from an EMBL/GenBank/DDBJ whole genome shotgun (WGS) entry which is preliminary data.</text>
</comment>
<gene>
    <name evidence="1" type="ORF">P857_652</name>
</gene>
<evidence type="ECO:0000313" key="1">
    <source>
        <dbReference type="EMBL" id="ETO91164.1"/>
    </source>
</evidence>
<proteinExistence type="predicted"/>
<name>W2UZ06_9RICK</name>
<evidence type="ECO:0000313" key="2">
    <source>
        <dbReference type="Proteomes" id="UP000018951"/>
    </source>
</evidence>
<protein>
    <submittedName>
        <fullName evidence="1">Uncharacterized protein</fullName>
    </submittedName>
</protein>